<reference evidence="1" key="1">
    <citation type="submission" date="2022-07" db="EMBL/GenBank/DDBJ databases">
        <title>Genome Sequence of Phlebia brevispora.</title>
        <authorList>
            <person name="Buettner E."/>
        </authorList>
    </citation>
    <scope>NUCLEOTIDE SEQUENCE</scope>
    <source>
        <strain evidence="1">MPL23</strain>
    </source>
</reference>
<name>A0ACC1SIN6_9APHY</name>
<comment type="caution">
    <text evidence="1">The sequence shown here is derived from an EMBL/GenBank/DDBJ whole genome shotgun (WGS) entry which is preliminary data.</text>
</comment>
<keyword evidence="2" id="KW-1185">Reference proteome</keyword>
<dbReference type="EMBL" id="JANHOG010001243">
    <property type="protein sequence ID" value="KAJ3540597.1"/>
    <property type="molecule type" value="Genomic_DNA"/>
</dbReference>
<proteinExistence type="predicted"/>
<organism evidence="1 2">
    <name type="scientific">Phlebia brevispora</name>
    <dbReference type="NCBI Taxonomy" id="194682"/>
    <lineage>
        <taxon>Eukaryota</taxon>
        <taxon>Fungi</taxon>
        <taxon>Dikarya</taxon>
        <taxon>Basidiomycota</taxon>
        <taxon>Agaricomycotina</taxon>
        <taxon>Agaricomycetes</taxon>
        <taxon>Polyporales</taxon>
        <taxon>Meruliaceae</taxon>
        <taxon>Phlebia</taxon>
    </lineage>
</organism>
<accession>A0ACC1SIN6</accession>
<gene>
    <name evidence="1" type="ORF">NM688_g6205</name>
</gene>
<evidence type="ECO:0000313" key="1">
    <source>
        <dbReference type="EMBL" id="KAJ3540597.1"/>
    </source>
</evidence>
<dbReference type="Proteomes" id="UP001148662">
    <property type="component" value="Unassembled WGS sequence"/>
</dbReference>
<protein>
    <submittedName>
        <fullName evidence="1">Uncharacterized protein</fullName>
    </submittedName>
</protein>
<sequence>MKGASSFSRSDRIPLLHPDAISWPPPPLLLPAAEYTAKPSPSLHGTFRARVMEYEDVRIVLVPARQLFKEAAISIINSLLKPSPLYPQIDR</sequence>
<evidence type="ECO:0000313" key="2">
    <source>
        <dbReference type="Proteomes" id="UP001148662"/>
    </source>
</evidence>